<dbReference type="AlphaFoldDB" id="A0A832ZXY4"/>
<evidence type="ECO:0000313" key="10">
    <source>
        <dbReference type="Proteomes" id="UP000623215"/>
    </source>
</evidence>
<evidence type="ECO:0000256" key="4">
    <source>
        <dbReference type="ARBA" id="ARBA00022840"/>
    </source>
</evidence>
<dbReference type="Gene3D" id="3.40.50.300">
    <property type="entry name" value="P-loop containing nucleotide triphosphate hydrolases"/>
    <property type="match status" value="1"/>
</dbReference>
<keyword evidence="3" id="KW-0547">Nucleotide-binding</keyword>
<evidence type="ECO:0000259" key="8">
    <source>
        <dbReference type="PROSITE" id="PS50893"/>
    </source>
</evidence>
<accession>A0A832ZXY4</accession>
<sequence>MILLETKNLCKSFDGVKALDNVSIEVERNKLTLVMGPNGSGKSTLINAISGFIKVDSGKVIFEDRDITNREPHEIYNYGIVRTFQNPEPLKSMTVLENVLIGRKHSGEEITNALFTSRWMKEEEELVERAFKILEFLKLDHRWDHPSRALSGGQMKLLEIGRALITDPKLIIMDEPIAGVAPGLAHDIFSHVVELKNKGISFLIVEHRLDIVLKYVDNLYVMFNGSVIAHGKGRDEIEKVLNDPKVIEVYIGD</sequence>
<evidence type="ECO:0000256" key="7">
    <source>
        <dbReference type="ARBA" id="ARBA00072811"/>
    </source>
</evidence>
<dbReference type="GO" id="GO:0016887">
    <property type="term" value="F:ATP hydrolysis activity"/>
    <property type="evidence" value="ECO:0007669"/>
    <property type="project" value="InterPro"/>
</dbReference>
<dbReference type="PANTHER" id="PTHR45772:SF5">
    <property type="entry name" value="BRANCHED-CHAIN AMINO ACID TRANSPORT ATP-BINDING PROTEIN LIVG-RELATED"/>
    <property type="match status" value="1"/>
</dbReference>
<dbReference type="PROSITE" id="PS50893">
    <property type="entry name" value="ABC_TRANSPORTER_2"/>
    <property type="match status" value="1"/>
</dbReference>
<dbReference type="GO" id="GO:0005886">
    <property type="term" value="C:plasma membrane"/>
    <property type="evidence" value="ECO:0007669"/>
    <property type="project" value="TreeGrafter"/>
</dbReference>
<evidence type="ECO:0000256" key="5">
    <source>
        <dbReference type="ARBA" id="ARBA00022970"/>
    </source>
</evidence>
<dbReference type="PROSITE" id="PS00211">
    <property type="entry name" value="ABC_TRANSPORTER_1"/>
    <property type="match status" value="1"/>
</dbReference>
<dbReference type="EMBL" id="DQVW01000030">
    <property type="protein sequence ID" value="HIQ32217.1"/>
    <property type="molecule type" value="Genomic_DNA"/>
</dbReference>
<feature type="domain" description="ABC transporter" evidence="8">
    <location>
        <begin position="4"/>
        <end position="249"/>
    </location>
</feature>
<dbReference type="InterPro" id="IPR003439">
    <property type="entry name" value="ABC_transporter-like_ATP-bd"/>
</dbReference>
<dbReference type="FunFam" id="3.40.50.300:FF:000421">
    <property type="entry name" value="Branched-chain amino acid ABC transporter ATP-binding protein"/>
    <property type="match status" value="1"/>
</dbReference>
<dbReference type="InterPro" id="IPR003593">
    <property type="entry name" value="AAA+_ATPase"/>
</dbReference>
<dbReference type="InterPro" id="IPR017871">
    <property type="entry name" value="ABC_transporter-like_CS"/>
</dbReference>
<dbReference type="GO" id="GO:0006865">
    <property type="term" value="P:amino acid transport"/>
    <property type="evidence" value="ECO:0007669"/>
    <property type="project" value="UniProtKB-KW"/>
</dbReference>
<evidence type="ECO:0000256" key="6">
    <source>
        <dbReference type="ARBA" id="ARBA00056071"/>
    </source>
</evidence>
<evidence type="ECO:0000256" key="2">
    <source>
        <dbReference type="ARBA" id="ARBA00022448"/>
    </source>
</evidence>
<dbReference type="InterPro" id="IPR051120">
    <property type="entry name" value="ABC_AA/LPS_Transport"/>
</dbReference>
<evidence type="ECO:0000256" key="3">
    <source>
        <dbReference type="ARBA" id="ARBA00022741"/>
    </source>
</evidence>
<comment type="function">
    <text evidence="6">Probable component of a branched-chain amino-acid transport system.</text>
</comment>
<evidence type="ECO:0000256" key="1">
    <source>
        <dbReference type="ARBA" id="ARBA00005417"/>
    </source>
</evidence>
<dbReference type="Pfam" id="PF00005">
    <property type="entry name" value="ABC_tran"/>
    <property type="match status" value="1"/>
</dbReference>
<dbReference type="Proteomes" id="UP000623215">
    <property type="component" value="Unassembled WGS sequence"/>
</dbReference>
<keyword evidence="4 9" id="KW-0067">ATP-binding</keyword>
<dbReference type="InterPro" id="IPR027417">
    <property type="entry name" value="P-loop_NTPase"/>
</dbReference>
<reference evidence="9" key="1">
    <citation type="journal article" date="2020" name="ISME J.">
        <title>Gammaproteobacteria mediating utilization of methyl-, sulfur- and petroleum organic compounds in deep ocean hydrothermal plumes.</title>
        <authorList>
            <person name="Zhou Z."/>
            <person name="Liu Y."/>
            <person name="Pan J."/>
            <person name="Cron B.R."/>
            <person name="Toner B.M."/>
            <person name="Anantharaman K."/>
            <person name="Breier J.A."/>
            <person name="Dick G.J."/>
            <person name="Li M."/>
        </authorList>
    </citation>
    <scope>NUCLEOTIDE SEQUENCE</scope>
    <source>
        <strain evidence="9">SZUA-1534</strain>
    </source>
</reference>
<proteinExistence type="inferred from homology"/>
<dbReference type="CDD" id="cd03219">
    <property type="entry name" value="ABC_Mj1267_LivG_branched"/>
    <property type="match status" value="1"/>
</dbReference>
<comment type="similarity">
    <text evidence="1">Belongs to the ABC transporter superfamily.</text>
</comment>
<name>A0A832ZXY4_9EURY</name>
<dbReference type="GO" id="GO:0005524">
    <property type="term" value="F:ATP binding"/>
    <property type="evidence" value="ECO:0007669"/>
    <property type="project" value="UniProtKB-KW"/>
</dbReference>
<keyword evidence="5" id="KW-0029">Amino-acid transport</keyword>
<dbReference type="SUPFAM" id="SSF52540">
    <property type="entry name" value="P-loop containing nucleoside triphosphate hydrolases"/>
    <property type="match status" value="1"/>
</dbReference>
<protein>
    <recommendedName>
        <fullName evidence="7">Probable branched-chain amino acid transport ATP-binding protein LivG</fullName>
    </recommendedName>
</protein>
<comment type="caution">
    <text evidence="9">The sequence shown here is derived from an EMBL/GenBank/DDBJ whole genome shotgun (WGS) entry which is preliminary data.</text>
</comment>
<gene>
    <name evidence="9" type="ORF">EYH55_01890</name>
</gene>
<dbReference type="SMART" id="SM00382">
    <property type="entry name" value="AAA"/>
    <property type="match status" value="1"/>
</dbReference>
<evidence type="ECO:0000313" key="9">
    <source>
        <dbReference type="EMBL" id="HIQ32217.1"/>
    </source>
</evidence>
<dbReference type="PANTHER" id="PTHR45772">
    <property type="entry name" value="CONSERVED COMPONENT OF ABC TRANSPORTER FOR NATURAL AMINO ACIDS-RELATED"/>
    <property type="match status" value="1"/>
</dbReference>
<organism evidence="9 10">
    <name type="scientific">Methanothermococcus okinawensis</name>
    <dbReference type="NCBI Taxonomy" id="155863"/>
    <lineage>
        <taxon>Archaea</taxon>
        <taxon>Methanobacteriati</taxon>
        <taxon>Methanobacteriota</taxon>
        <taxon>Methanomada group</taxon>
        <taxon>Methanococci</taxon>
        <taxon>Methanococcales</taxon>
        <taxon>Methanococcaceae</taxon>
        <taxon>Methanothermococcus</taxon>
    </lineage>
</organism>
<keyword evidence="2" id="KW-0813">Transport</keyword>